<evidence type="ECO:0000313" key="1">
    <source>
        <dbReference type="EMBL" id="SIR38048.1"/>
    </source>
</evidence>
<gene>
    <name evidence="1" type="ORF">SAMN05421829_11441</name>
</gene>
<dbReference type="AlphaFoldDB" id="A0A1N7AG49"/>
<evidence type="ECO:0000313" key="2">
    <source>
        <dbReference type="Proteomes" id="UP000186819"/>
    </source>
</evidence>
<dbReference type="EMBL" id="FTMD01000014">
    <property type="protein sequence ID" value="SIR38048.1"/>
    <property type="molecule type" value="Genomic_DNA"/>
</dbReference>
<organism evidence="1 2">
    <name type="scientific">Aromatoleum tolulyticum</name>
    <dbReference type="NCBI Taxonomy" id="34027"/>
    <lineage>
        <taxon>Bacteria</taxon>
        <taxon>Pseudomonadati</taxon>
        <taxon>Pseudomonadota</taxon>
        <taxon>Betaproteobacteria</taxon>
        <taxon>Rhodocyclales</taxon>
        <taxon>Rhodocyclaceae</taxon>
        <taxon>Aromatoleum</taxon>
    </lineage>
</organism>
<reference evidence="2" key="1">
    <citation type="submission" date="2017-01" db="EMBL/GenBank/DDBJ databases">
        <authorList>
            <person name="Varghese N."/>
            <person name="Submissions S."/>
        </authorList>
    </citation>
    <scope>NUCLEOTIDE SEQUENCE [LARGE SCALE GENOMIC DNA]</scope>
    <source>
        <strain evidence="2">ATCC 51758</strain>
    </source>
</reference>
<proteinExistence type="predicted"/>
<dbReference type="RefSeq" id="WP_076603616.1">
    <property type="nucleotide sequence ID" value="NZ_FTMD01000014.1"/>
</dbReference>
<dbReference type="Proteomes" id="UP000186819">
    <property type="component" value="Unassembled WGS sequence"/>
</dbReference>
<sequence>MSGDASACVHYFVYYRVRADAEHEDAEATVRAMQAALERRTGVAGRLMERRGDAVTWMEVYEGVADPDAFEAALRIEADAHRVASFVEPGSARHMERFVECA</sequence>
<dbReference type="STRING" id="34027.SAMN05421829_11441"/>
<protein>
    <recommendedName>
        <fullName evidence="3">DUF4936 domain-containing protein</fullName>
    </recommendedName>
</protein>
<accession>A0A1N7AG49</accession>
<dbReference type="InterPro" id="IPR032556">
    <property type="entry name" value="DUF4936"/>
</dbReference>
<keyword evidence="2" id="KW-1185">Reference proteome</keyword>
<name>A0A1N7AG49_9RHOO</name>
<dbReference type="Pfam" id="PF16290">
    <property type="entry name" value="DUF4936"/>
    <property type="match status" value="1"/>
</dbReference>
<evidence type="ECO:0008006" key="3">
    <source>
        <dbReference type="Google" id="ProtNLM"/>
    </source>
</evidence>
<dbReference type="OrthoDB" id="8527613at2"/>